<dbReference type="STRING" id="1371.GCA_900166605_01099"/>
<dbReference type="SUPFAM" id="SSF46785">
    <property type="entry name" value="Winged helix' DNA-binding domain"/>
    <property type="match status" value="1"/>
</dbReference>
<dbReference type="PROSITE" id="PS50949">
    <property type="entry name" value="HTH_GNTR"/>
    <property type="match status" value="1"/>
</dbReference>
<dbReference type="Pfam" id="PF00392">
    <property type="entry name" value="GntR"/>
    <property type="match status" value="1"/>
</dbReference>
<protein>
    <submittedName>
        <fullName evidence="5">HTH-type transcriptional regulator LutR</fullName>
    </submittedName>
</protein>
<dbReference type="SMART" id="SM00895">
    <property type="entry name" value="FCD"/>
    <property type="match status" value="1"/>
</dbReference>
<evidence type="ECO:0000313" key="5">
    <source>
        <dbReference type="EMBL" id="GEK59887.1"/>
    </source>
</evidence>
<accession>A0A510YBZ7</accession>
<feature type="domain" description="HTH gntR-type" evidence="4">
    <location>
        <begin position="9"/>
        <end position="77"/>
    </location>
</feature>
<evidence type="ECO:0000259" key="4">
    <source>
        <dbReference type="PROSITE" id="PS50949"/>
    </source>
</evidence>
<dbReference type="PANTHER" id="PTHR43537:SF5">
    <property type="entry name" value="UXU OPERON TRANSCRIPTIONAL REGULATOR"/>
    <property type="match status" value="1"/>
</dbReference>
<proteinExistence type="predicted"/>
<dbReference type="Proteomes" id="UP000321051">
    <property type="component" value="Unassembled WGS sequence"/>
</dbReference>
<gene>
    <name evidence="5" type="primary">lutR</name>
    <name evidence="5" type="ORF">MHA01_27920</name>
</gene>
<dbReference type="GO" id="GO:0003677">
    <property type="term" value="F:DNA binding"/>
    <property type="evidence" value="ECO:0007669"/>
    <property type="project" value="UniProtKB-KW"/>
</dbReference>
<keyword evidence="6" id="KW-1185">Reference proteome</keyword>
<dbReference type="Pfam" id="PF07729">
    <property type="entry name" value="FCD"/>
    <property type="match status" value="1"/>
</dbReference>
<dbReference type="Gene3D" id="1.10.10.10">
    <property type="entry name" value="Winged helix-like DNA-binding domain superfamily/Winged helix DNA-binding domain"/>
    <property type="match status" value="1"/>
</dbReference>
<keyword evidence="3" id="KW-0804">Transcription</keyword>
<dbReference type="CDD" id="cd07377">
    <property type="entry name" value="WHTH_GntR"/>
    <property type="match status" value="1"/>
</dbReference>
<dbReference type="GO" id="GO:0003700">
    <property type="term" value="F:DNA-binding transcription factor activity"/>
    <property type="evidence" value="ECO:0007669"/>
    <property type="project" value="InterPro"/>
</dbReference>
<dbReference type="InterPro" id="IPR036388">
    <property type="entry name" value="WH-like_DNA-bd_sf"/>
</dbReference>
<dbReference type="SUPFAM" id="SSF48008">
    <property type="entry name" value="GntR ligand-binding domain-like"/>
    <property type="match status" value="1"/>
</dbReference>
<dbReference type="SMART" id="SM00345">
    <property type="entry name" value="HTH_GNTR"/>
    <property type="match status" value="1"/>
</dbReference>
<sequence length="241" mass="27339">MPIERIETKKIAEVVREKIEDMIKRGEIQPGDKLASVIALSEQFEVSRSAVREALSALQAVDIVTIRQGEGTFVNQYDASTITEMMNSPALLSTQTMKELFEVRHVLEKGAAELAALRRTDGHLEQMRDALEQMTQASNGSGDLGEQGDVRFHLTIAEASGNHLLQQMMSRLSDTLQKTMYETRKVWLFFEQRSSQNLIDEHQQIFYAIENHQNESAAEAMSRHLINVEHVLSQGMKHRNM</sequence>
<reference evidence="5 6" key="1">
    <citation type="submission" date="2019-07" db="EMBL/GenBank/DDBJ databases">
        <title>Whole genome shotgun sequence of Marinococcus halophilus NBRC 102359.</title>
        <authorList>
            <person name="Hosoyama A."/>
            <person name="Uohara A."/>
            <person name="Ohji S."/>
            <person name="Ichikawa N."/>
        </authorList>
    </citation>
    <scope>NUCLEOTIDE SEQUENCE [LARGE SCALE GENOMIC DNA]</scope>
    <source>
        <strain evidence="5 6">NBRC 102359</strain>
    </source>
</reference>
<organism evidence="5 6">
    <name type="scientific">Marinococcus halophilus</name>
    <dbReference type="NCBI Taxonomy" id="1371"/>
    <lineage>
        <taxon>Bacteria</taxon>
        <taxon>Bacillati</taxon>
        <taxon>Bacillota</taxon>
        <taxon>Bacilli</taxon>
        <taxon>Bacillales</taxon>
        <taxon>Bacillaceae</taxon>
        <taxon>Marinococcus</taxon>
    </lineage>
</organism>
<evidence type="ECO:0000313" key="6">
    <source>
        <dbReference type="Proteomes" id="UP000321051"/>
    </source>
</evidence>
<name>A0A510YBZ7_MARHA</name>
<comment type="caution">
    <text evidence="5">The sequence shown here is derived from an EMBL/GenBank/DDBJ whole genome shotgun (WGS) entry which is preliminary data.</text>
</comment>
<dbReference type="InterPro" id="IPR036390">
    <property type="entry name" value="WH_DNA-bd_sf"/>
</dbReference>
<dbReference type="RefSeq" id="WP_094908909.1">
    <property type="nucleotide sequence ID" value="NZ_BJUN01000021.1"/>
</dbReference>
<evidence type="ECO:0000256" key="3">
    <source>
        <dbReference type="ARBA" id="ARBA00023163"/>
    </source>
</evidence>
<evidence type="ECO:0000256" key="1">
    <source>
        <dbReference type="ARBA" id="ARBA00023015"/>
    </source>
</evidence>
<dbReference type="InterPro" id="IPR011711">
    <property type="entry name" value="GntR_C"/>
</dbReference>
<dbReference type="AlphaFoldDB" id="A0A510YBZ7"/>
<keyword evidence="1" id="KW-0805">Transcription regulation</keyword>
<dbReference type="Gene3D" id="1.20.120.530">
    <property type="entry name" value="GntR ligand-binding domain-like"/>
    <property type="match status" value="1"/>
</dbReference>
<dbReference type="EMBL" id="BJUN01000021">
    <property type="protein sequence ID" value="GEK59887.1"/>
    <property type="molecule type" value="Genomic_DNA"/>
</dbReference>
<keyword evidence="2" id="KW-0238">DNA-binding</keyword>
<dbReference type="InterPro" id="IPR008920">
    <property type="entry name" value="TF_FadR/GntR_C"/>
</dbReference>
<dbReference type="OrthoDB" id="9782299at2"/>
<evidence type="ECO:0000256" key="2">
    <source>
        <dbReference type="ARBA" id="ARBA00023125"/>
    </source>
</evidence>
<dbReference type="PANTHER" id="PTHR43537">
    <property type="entry name" value="TRANSCRIPTIONAL REGULATOR, GNTR FAMILY"/>
    <property type="match status" value="1"/>
</dbReference>
<dbReference type="InterPro" id="IPR000524">
    <property type="entry name" value="Tscrpt_reg_HTH_GntR"/>
</dbReference>